<dbReference type="InterPro" id="IPR017642">
    <property type="entry name" value="DNA_S_mod_DndB"/>
</dbReference>
<gene>
    <name evidence="1" type="ORF">N866_01040</name>
</gene>
<comment type="caution">
    <text evidence="1">The sequence shown here is derived from an EMBL/GenBank/DDBJ whole genome shotgun (WGS) entry which is preliminary data.</text>
</comment>
<reference evidence="1 2" key="1">
    <citation type="submission" date="2014-01" db="EMBL/GenBank/DDBJ databases">
        <title>Actinotalea ferrariae CF5-4.</title>
        <authorList>
            <person name="Chen F."/>
            <person name="Li Y."/>
            <person name="Wang G."/>
        </authorList>
    </citation>
    <scope>NUCLEOTIDE SEQUENCE [LARGE SCALE GENOMIC DNA]</scope>
    <source>
        <strain evidence="1 2">CF5-4</strain>
    </source>
</reference>
<name>A0A021VQE4_9CELL</name>
<dbReference type="EMBL" id="AXCW01000097">
    <property type="protein sequence ID" value="EYR63389.1"/>
    <property type="molecule type" value="Genomic_DNA"/>
</dbReference>
<proteinExistence type="predicted"/>
<accession>A0A021VQE4</accession>
<dbReference type="Pfam" id="PF14072">
    <property type="entry name" value="DndB"/>
    <property type="match status" value="1"/>
</dbReference>
<keyword evidence="2" id="KW-1185">Reference proteome</keyword>
<dbReference type="Proteomes" id="UP000019753">
    <property type="component" value="Unassembled WGS sequence"/>
</dbReference>
<dbReference type="AlphaFoldDB" id="A0A021VQE4"/>
<dbReference type="CDD" id="cd16414">
    <property type="entry name" value="dndB_like"/>
    <property type="match status" value="1"/>
</dbReference>
<dbReference type="RefSeq" id="WP_052022859.1">
    <property type="nucleotide sequence ID" value="NZ_AXCW01000097.1"/>
</dbReference>
<evidence type="ECO:0008006" key="3">
    <source>
        <dbReference type="Google" id="ProtNLM"/>
    </source>
</evidence>
<evidence type="ECO:0000313" key="1">
    <source>
        <dbReference type="EMBL" id="EYR63389.1"/>
    </source>
</evidence>
<dbReference type="OrthoDB" id="3652472at2"/>
<organism evidence="1 2">
    <name type="scientific">Actinotalea ferrariae CF5-4</name>
    <dbReference type="NCBI Taxonomy" id="948458"/>
    <lineage>
        <taxon>Bacteria</taxon>
        <taxon>Bacillati</taxon>
        <taxon>Actinomycetota</taxon>
        <taxon>Actinomycetes</taxon>
        <taxon>Micrococcales</taxon>
        <taxon>Cellulomonadaceae</taxon>
        <taxon>Actinotalea</taxon>
    </lineage>
</organism>
<evidence type="ECO:0000313" key="2">
    <source>
        <dbReference type="Proteomes" id="UP000019753"/>
    </source>
</evidence>
<protein>
    <recommendedName>
        <fullName evidence="3">DGQHR domain-containing protein</fullName>
    </recommendedName>
</protein>
<sequence length="413" mass="45122">MKDDGHAYPAHRYSRGGIAVFVVAVPLRAVAELLPEPDPAHKFPGNRRVDLAHAEGFAQYWQLNERWATPPLLLDTEERLGDRFEIQTSVSPVSSGMLQFPEDSKTILEILDGQHRILGWHIAAEQIAAGLRSSGRALENAHLLGDLGARRSAEAALDRWSRLSERLNTECVTLEIFEGVGIEEHRQFFSDIATNAKGITKSQVASFDQRDLVNRVAAEVAGKHSLVEGIVDFEKDRMAGASENLLSAKTLVDIVRAVAIGFESRATQKREALLDSADVRDVTLRFLDVLLDEVPGLADVAAGTESAASLRSRSLVASATILRCLAGAYRMVAVDGIDELSPRVDEGGEATFRRLLRHLVGSWGFPVDRRWMATGYFPHAGSRAPSSRAQDLKGLTMTLATWARDGVPSAGDR</sequence>